<protein>
    <submittedName>
        <fullName evidence="3">Uncharacterized protein</fullName>
    </submittedName>
</protein>
<keyword evidence="4" id="KW-1185">Reference proteome</keyword>
<keyword evidence="2" id="KW-1133">Transmembrane helix</keyword>
<gene>
    <name evidence="3" type="ORF">IU449_21370</name>
</gene>
<organism evidence="3 4">
    <name type="scientific">Nocardia higoensis</name>
    <dbReference type="NCBI Taxonomy" id="228599"/>
    <lineage>
        <taxon>Bacteria</taxon>
        <taxon>Bacillati</taxon>
        <taxon>Actinomycetota</taxon>
        <taxon>Actinomycetes</taxon>
        <taxon>Mycobacteriales</taxon>
        <taxon>Nocardiaceae</taxon>
        <taxon>Nocardia</taxon>
    </lineage>
</organism>
<dbReference type="Proteomes" id="UP000707731">
    <property type="component" value="Unassembled WGS sequence"/>
</dbReference>
<keyword evidence="2" id="KW-0812">Transmembrane</keyword>
<evidence type="ECO:0000256" key="2">
    <source>
        <dbReference type="SAM" id="Phobius"/>
    </source>
</evidence>
<feature type="region of interest" description="Disordered" evidence="1">
    <location>
        <begin position="37"/>
        <end position="57"/>
    </location>
</feature>
<evidence type="ECO:0000313" key="3">
    <source>
        <dbReference type="EMBL" id="MBF6357063.1"/>
    </source>
</evidence>
<reference evidence="3 4" key="1">
    <citation type="submission" date="2020-10" db="EMBL/GenBank/DDBJ databases">
        <title>Identification of Nocardia species via Next-generation sequencing and recognition of intraspecies genetic diversity.</title>
        <authorList>
            <person name="Li P."/>
            <person name="Li P."/>
            <person name="Lu B."/>
        </authorList>
    </citation>
    <scope>NUCLEOTIDE SEQUENCE [LARGE SCALE GENOMIC DNA]</scope>
    <source>
        <strain evidence="3 4">BJ06-0143</strain>
    </source>
</reference>
<name>A0ABS0DGS5_9NOCA</name>
<comment type="caution">
    <text evidence="3">The sequence shown here is derived from an EMBL/GenBank/DDBJ whole genome shotgun (WGS) entry which is preliminary data.</text>
</comment>
<sequence>MGDAAYVVLIFAGFLACALVLRALNGRAASGDVTAHVLDDARGPGDRAPGGDEGVGR</sequence>
<feature type="transmembrane region" description="Helical" evidence="2">
    <location>
        <begin position="6"/>
        <end position="24"/>
    </location>
</feature>
<accession>A0ABS0DGS5</accession>
<dbReference type="RefSeq" id="WP_195003898.1">
    <property type="nucleotide sequence ID" value="NZ_JADLQN010000004.1"/>
</dbReference>
<evidence type="ECO:0000256" key="1">
    <source>
        <dbReference type="SAM" id="MobiDB-lite"/>
    </source>
</evidence>
<dbReference type="EMBL" id="JADLQN010000004">
    <property type="protein sequence ID" value="MBF6357063.1"/>
    <property type="molecule type" value="Genomic_DNA"/>
</dbReference>
<proteinExistence type="predicted"/>
<evidence type="ECO:0000313" key="4">
    <source>
        <dbReference type="Proteomes" id="UP000707731"/>
    </source>
</evidence>
<keyword evidence="2" id="KW-0472">Membrane</keyword>